<organism evidence="2 4">
    <name type="scientific">Alternaria alternata</name>
    <name type="common">Alternaria rot fungus</name>
    <name type="synonym">Torula alternata</name>
    <dbReference type="NCBI Taxonomy" id="5599"/>
    <lineage>
        <taxon>Eukaryota</taxon>
        <taxon>Fungi</taxon>
        <taxon>Dikarya</taxon>
        <taxon>Ascomycota</taxon>
        <taxon>Pezizomycotina</taxon>
        <taxon>Dothideomycetes</taxon>
        <taxon>Pleosporomycetidae</taxon>
        <taxon>Pleosporales</taxon>
        <taxon>Pleosporineae</taxon>
        <taxon>Pleosporaceae</taxon>
        <taxon>Alternaria</taxon>
        <taxon>Alternaria sect. Alternaria</taxon>
        <taxon>Alternaria alternata complex</taxon>
    </lineage>
</organism>
<dbReference type="OMA" id="RKLEHIG"/>
<evidence type="ECO:0000313" key="3">
    <source>
        <dbReference type="EMBL" id="RYN84395.1"/>
    </source>
</evidence>
<dbReference type="KEGG" id="aalt:CC77DRAFT_1058054"/>
<reference evidence="2 4" key="1">
    <citation type="submission" date="2016-05" db="EMBL/GenBank/DDBJ databases">
        <title>Comparative analysis of secretome profiles of manganese(II)-oxidizing ascomycete fungi.</title>
        <authorList>
            <consortium name="DOE Joint Genome Institute"/>
            <person name="Zeiner C.A."/>
            <person name="Purvine S.O."/>
            <person name="Zink E.M."/>
            <person name="Wu S."/>
            <person name="Pasa-Tolic L."/>
            <person name="Chaput D.L."/>
            <person name="Haridas S."/>
            <person name="Grigoriev I.V."/>
            <person name="Santelli C.M."/>
            <person name="Hansel C.M."/>
        </authorList>
    </citation>
    <scope>NUCLEOTIDE SEQUENCE [LARGE SCALE GENOMIC DNA]</scope>
    <source>
        <strain evidence="2 4">SRC1lrK2f</strain>
    </source>
</reference>
<dbReference type="GeneID" id="29113688"/>
<dbReference type="VEuPathDB" id="FungiDB:CC77DRAFT_1058054"/>
<dbReference type="PANTHER" id="PTHR43792">
    <property type="entry name" value="GNAT FAMILY, PUTATIVE (AFU_ORTHOLOGUE AFUA_3G00765)-RELATED-RELATED"/>
    <property type="match status" value="1"/>
</dbReference>
<dbReference type="InterPro" id="IPR051531">
    <property type="entry name" value="N-acetyltransferase"/>
</dbReference>
<dbReference type="InterPro" id="IPR000182">
    <property type="entry name" value="GNAT_dom"/>
</dbReference>
<evidence type="ECO:0000313" key="2">
    <source>
        <dbReference type="EMBL" id="OAG24871.1"/>
    </source>
</evidence>
<dbReference type="EMBL" id="KV441471">
    <property type="protein sequence ID" value="OAG24871.1"/>
    <property type="molecule type" value="Genomic_DNA"/>
</dbReference>
<dbReference type="PANTHER" id="PTHR43792:SF16">
    <property type="entry name" value="N-ACETYLTRANSFERASE DOMAIN-CONTAINING PROTEIN"/>
    <property type="match status" value="1"/>
</dbReference>
<proteinExistence type="predicted"/>
<evidence type="ECO:0000313" key="5">
    <source>
        <dbReference type="Proteomes" id="UP000291422"/>
    </source>
</evidence>
<protein>
    <recommendedName>
        <fullName evidence="1">N-acetyltransferase domain-containing protein</fullName>
    </recommendedName>
</protein>
<name>A0A177E0C7_ALTAL</name>
<dbReference type="GO" id="GO:0016747">
    <property type="term" value="F:acyltransferase activity, transferring groups other than amino-acyl groups"/>
    <property type="evidence" value="ECO:0007669"/>
    <property type="project" value="InterPro"/>
</dbReference>
<gene>
    <name evidence="3" type="ORF">AA0117_g1542</name>
    <name evidence="2" type="ORF">CC77DRAFT_1058054</name>
</gene>
<dbReference type="Pfam" id="PF13302">
    <property type="entry name" value="Acetyltransf_3"/>
    <property type="match status" value="1"/>
</dbReference>
<reference evidence="5" key="2">
    <citation type="journal article" date="2019" name="bioRxiv">
        <title>Genomics, evolutionary history and diagnostics of the Alternaria alternata species group including apple and Asian pear pathotypes.</title>
        <authorList>
            <person name="Armitage A.D."/>
            <person name="Cockerton H.M."/>
            <person name="Sreenivasaprasad S."/>
            <person name="Woodhall J.W."/>
            <person name="Lane C.R."/>
            <person name="Harrison R.J."/>
            <person name="Clarkson J.P."/>
        </authorList>
    </citation>
    <scope>NUCLEOTIDE SEQUENCE [LARGE SCALE GENOMIC DNA]</scope>
    <source>
        <strain evidence="5">FERA 1177</strain>
    </source>
</reference>
<feature type="domain" description="N-acetyltransferase" evidence="1">
    <location>
        <begin position="28"/>
        <end position="177"/>
    </location>
</feature>
<sequence length="214" mass="24194">MSPYDFHFLTPRLYLSYCNPSSDAHCDFVIELLHGAPSVRRHPNIVGEVPDREAARKIISNGDEKLRTTGYGRYLVSLKPSPAEEEKNAGIPFSQRKLEHIGYVTMQLGRVPGEQAPTIPDLGFNMIERYHGKGYATEAAQGLIAYFNEEKGVKEIAGLTDPDNEEAQKLFRRLRFRNHGVRSVKGVRWSGEELDVDVWTFGLEDGRKLEDFGL</sequence>
<dbReference type="Proteomes" id="UP000291422">
    <property type="component" value="Unassembled WGS sequence"/>
</dbReference>
<evidence type="ECO:0000259" key="1">
    <source>
        <dbReference type="Pfam" id="PF13302"/>
    </source>
</evidence>
<dbReference type="RefSeq" id="XP_018390292.1">
    <property type="nucleotide sequence ID" value="XM_018528094.1"/>
</dbReference>
<dbReference type="AlphaFoldDB" id="A0A177E0C7"/>
<dbReference type="EMBL" id="PDXD01000001">
    <property type="protein sequence ID" value="RYN84395.1"/>
    <property type="molecule type" value="Genomic_DNA"/>
</dbReference>
<dbReference type="InterPro" id="IPR016181">
    <property type="entry name" value="Acyl_CoA_acyltransferase"/>
</dbReference>
<accession>A0A177E0C7</accession>
<keyword evidence="4" id="KW-1185">Reference proteome</keyword>
<reference evidence="3" key="3">
    <citation type="journal article" date="2019" name="J. ISSAAS">
        <title>Genomics, evolutionary history and diagnostics of the Alternaria alternata species group including apple and Asian pear pathotypes.</title>
        <authorList>
            <person name="Armitage A.D."/>
            <person name="Cockerton H.M."/>
            <person name="Sreenivasaprasad S."/>
            <person name="Woodhall J."/>
            <person name="Lane C."/>
            <person name="Harrison R.J."/>
            <person name="Clarkson J.P."/>
        </authorList>
    </citation>
    <scope>NUCLEOTIDE SEQUENCE</scope>
    <source>
        <strain evidence="3">FERA 1177</strain>
    </source>
</reference>
<dbReference type="Proteomes" id="UP000077248">
    <property type="component" value="Unassembled WGS sequence"/>
</dbReference>
<dbReference type="Gene3D" id="3.40.630.30">
    <property type="match status" value="1"/>
</dbReference>
<evidence type="ECO:0000313" key="4">
    <source>
        <dbReference type="Proteomes" id="UP000077248"/>
    </source>
</evidence>
<dbReference type="SUPFAM" id="SSF55729">
    <property type="entry name" value="Acyl-CoA N-acyltransferases (Nat)"/>
    <property type="match status" value="1"/>
</dbReference>